<reference evidence="2" key="1">
    <citation type="submission" date="2022-08" db="EMBL/GenBank/DDBJ databases">
        <title>Genome analysis of Corynebacteriales strain.</title>
        <authorList>
            <person name="Lee S.D."/>
        </authorList>
    </citation>
    <scope>NUCLEOTIDE SEQUENCE</scope>
    <source>
        <strain evidence="2">D3-21</strain>
    </source>
</reference>
<accession>A0A9X4MA00</accession>
<proteinExistence type="predicted"/>
<protein>
    <submittedName>
        <fullName evidence="2">Uncharacterized protein</fullName>
    </submittedName>
</protein>
<dbReference type="EMBL" id="JANRHA010000016">
    <property type="protein sequence ID" value="MDG3016681.1"/>
    <property type="molecule type" value="Genomic_DNA"/>
</dbReference>
<evidence type="ECO:0000313" key="2">
    <source>
        <dbReference type="EMBL" id="MDG3016681.1"/>
    </source>
</evidence>
<organism evidence="2 3">
    <name type="scientific">Speluncibacter jeojiensis</name>
    <dbReference type="NCBI Taxonomy" id="2710754"/>
    <lineage>
        <taxon>Bacteria</taxon>
        <taxon>Bacillati</taxon>
        <taxon>Actinomycetota</taxon>
        <taxon>Actinomycetes</taxon>
        <taxon>Mycobacteriales</taxon>
        <taxon>Speluncibacteraceae</taxon>
        <taxon>Speluncibacter</taxon>
    </lineage>
</organism>
<evidence type="ECO:0000256" key="1">
    <source>
        <dbReference type="SAM" id="MobiDB-lite"/>
    </source>
</evidence>
<dbReference type="Proteomes" id="UP001152755">
    <property type="component" value="Unassembled WGS sequence"/>
</dbReference>
<sequence length="83" mass="8676">MNSSMPLPGPPRTADPQQIHADVDELLELVDRLGSFGAPDDEDRSVSADDGHAAGEPMLGRMAGLLEQAHDVLVAGLSTVDKA</sequence>
<feature type="compositionally biased region" description="Basic and acidic residues" evidence="1">
    <location>
        <begin position="44"/>
        <end position="53"/>
    </location>
</feature>
<dbReference type="AlphaFoldDB" id="A0A9X4MA00"/>
<feature type="region of interest" description="Disordered" evidence="1">
    <location>
        <begin position="35"/>
        <end position="55"/>
    </location>
</feature>
<name>A0A9X4MA00_9ACTN</name>
<gene>
    <name evidence="2" type="ORF">NVS88_19195</name>
</gene>
<dbReference type="RefSeq" id="WP_332520629.1">
    <property type="nucleotide sequence ID" value="NZ_JANRHA010000016.1"/>
</dbReference>
<keyword evidence="3" id="KW-1185">Reference proteome</keyword>
<comment type="caution">
    <text evidence="2">The sequence shown here is derived from an EMBL/GenBank/DDBJ whole genome shotgun (WGS) entry which is preliminary data.</text>
</comment>
<evidence type="ECO:0000313" key="3">
    <source>
        <dbReference type="Proteomes" id="UP001152755"/>
    </source>
</evidence>